<sequence>VGNPAVNIGQHTDQLRPISSYQNVLLSELTHYNSNPSDNNFIFPVHVNPYTSGHNHPGYEPLISPPLSYFRPYSSPHGRPQNLEYFTKFHTSRLYPYYRVNDLIQQFTPFYNSLIGKIHSYNNLNNVRNGPVTVLVQSREDPNKLVAIFVQHGLENLVTLNQSIFDVNKRSNEKDNSEVEMRFLRAVSAYRKMDRTRNDGKSKEL</sequence>
<accession>A0A6L2PGK4</accession>
<dbReference type="InParanoid" id="A0A6L2PGK4"/>
<organism evidence="1 2">
    <name type="scientific">Coptotermes formosanus</name>
    <name type="common">Formosan subterranean termite</name>
    <dbReference type="NCBI Taxonomy" id="36987"/>
    <lineage>
        <taxon>Eukaryota</taxon>
        <taxon>Metazoa</taxon>
        <taxon>Ecdysozoa</taxon>
        <taxon>Arthropoda</taxon>
        <taxon>Hexapoda</taxon>
        <taxon>Insecta</taxon>
        <taxon>Pterygota</taxon>
        <taxon>Neoptera</taxon>
        <taxon>Polyneoptera</taxon>
        <taxon>Dictyoptera</taxon>
        <taxon>Blattodea</taxon>
        <taxon>Blattoidea</taxon>
        <taxon>Termitoidae</taxon>
        <taxon>Rhinotermitidae</taxon>
        <taxon>Coptotermes</taxon>
    </lineage>
</organism>
<dbReference type="AlphaFoldDB" id="A0A6L2PGK4"/>
<name>A0A6L2PGK4_COPFO</name>
<proteinExistence type="predicted"/>
<gene>
    <name evidence="1" type="ORF">Cfor_04836</name>
</gene>
<reference evidence="2" key="1">
    <citation type="submission" date="2020-01" db="EMBL/GenBank/DDBJ databases">
        <title>Draft genome sequence of the Termite Coptotermes fromosanus.</title>
        <authorList>
            <person name="Itakura S."/>
            <person name="Yosikawa Y."/>
            <person name="Umezawa K."/>
        </authorList>
    </citation>
    <scope>NUCLEOTIDE SEQUENCE [LARGE SCALE GENOMIC DNA]</scope>
</reference>
<protein>
    <submittedName>
        <fullName evidence="1">Uncharacterized protein</fullName>
    </submittedName>
</protein>
<evidence type="ECO:0000313" key="2">
    <source>
        <dbReference type="Proteomes" id="UP000502823"/>
    </source>
</evidence>
<dbReference type="EMBL" id="BLKM01010978">
    <property type="protein sequence ID" value="GFG31683.1"/>
    <property type="molecule type" value="Genomic_DNA"/>
</dbReference>
<feature type="non-terminal residue" evidence="1">
    <location>
        <position position="1"/>
    </location>
</feature>
<dbReference type="OrthoDB" id="10586715at2759"/>
<keyword evidence="2" id="KW-1185">Reference proteome</keyword>
<evidence type="ECO:0000313" key="1">
    <source>
        <dbReference type="EMBL" id="GFG31683.1"/>
    </source>
</evidence>
<comment type="caution">
    <text evidence="1">The sequence shown here is derived from an EMBL/GenBank/DDBJ whole genome shotgun (WGS) entry which is preliminary data.</text>
</comment>
<dbReference type="Proteomes" id="UP000502823">
    <property type="component" value="Unassembled WGS sequence"/>
</dbReference>